<dbReference type="Gene3D" id="3.10.50.40">
    <property type="match status" value="1"/>
</dbReference>
<dbReference type="EC" id="5.2.1.8" evidence="1"/>
<keyword evidence="1" id="KW-0697">Rotamase</keyword>
<protein>
    <recommendedName>
        <fullName evidence="1">peptidylprolyl isomerase</fullName>
        <ecNumber evidence="1">5.2.1.8</ecNumber>
    </recommendedName>
</protein>
<comment type="caution">
    <text evidence="3">The sequence shown here is derived from an EMBL/GenBank/DDBJ whole genome shotgun (WGS) entry which is preliminary data.</text>
</comment>
<proteinExistence type="predicted"/>
<name>A0AAD3H9C6_9STRA</name>
<dbReference type="SUPFAM" id="SSF54534">
    <property type="entry name" value="FKBP-like"/>
    <property type="match status" value="1"/>
</dbReference>
<evidence type="ECO:0000259" key="2">
    <source>
        <dbReference type="PROSITE" id="PS50059"/>
    </source>
</evidence>
<evidence type="ECO:0000313" key="3">
    <source>
        <dbReference type="EMBL" id="GFH55036.1"/>
    </source>
</evidence>
<evidence type="ECO:0000256" key="1">
    <source>
        <dbReference type="PROSITE-ProRule" id="PRU00277"/>
    </source>
</evidence>
<organism evidence="3 4">
    <name type="scientific">Chaetoceros tenuissimus</name>
    <dbReference type="NCBI Taxonomy" id="426638"/>
    <lineage>
        <taxon>Eukaryota</taxon>
        <taxon>Sar</taxon>
        <taxon>Stramenopiles</taxon>
        <taxon>Ochrophyta</taxon>
        <taxon>Bacillariophyta</taxon>
        <taxon>Coscinodiscophyceae</taxon>
        <taxon>Chaetocerotophycidae</taxon>
        <taxon>Chaetocerotales</taxon>
        <taxon>Chaetocerotaceae</taxon>
        <taxon>Chaetoceros</taxon>
    </lineage>
</organism>
<dbReference type="AlphaFoldDB" id="A0AAD3H9C6"/>
<dbReference type="InterPro" id="IPR001179">
    <property type="entry name" value="PPIase_FKBP_dom"/>
</dbReference>
<dbReference type="Proteomes" id="UP001054902">
    <property type="component" value="Unassembled WGS sequence"/>
</dbReference>
<accession>A0AAD3H9C6</accession>
<dbReference type="InterPro" id="IPR046357">
    <property type="entry name" value="PPIase_dom_sf"/>
</dbReference>
<dbReference type="Pfam" id="PF00254">
    <property type="entry name" value="FKBP_C"/>
    <property type="match status" value="1"/>
</dbReference>
<dbReference type="PROSITE" id="PS50059">
    <property type="entry name" value="FKBP_PPIASE"/>
    <property type="match status" value="1"/>
</dbReference>
<keyword evidence="1" id="KW-0413">Isomerase</keyword>
<comment type="catalytic activity">
    <reaction evidence="1">
        <text>[protein]-peptidylproline (omega=180) = [protein]-peptidylproline (omega=0)</text>
        <dbReference type="Rhea" id="RHEA:16237"/>
        <dbReference type="Rhea" id="RHEA-COMP:10747"/>
        <dbReference type="Rhea" id="RHEA-COMP:10748"/>
        <dbReference type="ChEBI" id="CHEBI:83833"/>
        <dbReference type="ChEBI" id="CHEBI:83834"/>
        <dbReference type="EC" id="5.2.1.8"/>
    </reaction>
</comment>
<feature type="domain" description="PPIase FKBP-type" evidence="2">
    <location>
        <begin position="101"/>
        <end position="209"/>
    </location>
</feature>
<evidence type="ECO:0000313" key="4">
    <source>
        <dbReference type="Proteomes" id="UP001054902"/>
    </source>
</evidence>
<reference evidence="3 4" key="1">
    <citation type="journal article" date="2021" name="Sci. Rep.">
        <title>The genome of the diatom Chaetoceros tenuissimus carries an ancient integrated fragment of an extant virus.</title>
        <authorList>
            <person name="Hongo Y."/>
            <person name="Kimura K."/>
            <person name="Takaki Y."/>
            <person name="Yoshida Y."/>
            <person name="Baba S."/>
            <person name="Kobayashi G."/>
            <person name="Nagasaki K."/>
            <person name="Hano T."/>
            <person name="Tomaru Y."/>
        </authorList>
    </citation>
    <scope>NUCLEOTIDE SEQUENCE [LARGE SCALE GENOMIC DNA]</scope>
    <source>
        <strain evidence="3 4">NIES-3715</strain>
    </source>
</reference>
<keyword evidence="4" id="KW-1185">Reference proteome</keyword>
<dbReference type="GO" id="GO:0003755">
    <property type="term" value="F:peptidyl-prolyl cis-trans isomerase activity"/>
    <property type="evidence" value="ECO:0007669"/>
    <property type="project" value="UniProtKB-KW"/>
</dbReference>
<sequence>MQTSLFARNQGDIDRKAFAVQSLSILSSTLLCPNQAWAGIDVSQLKNLPREGDTTGSYQRIQQLQQMPRDPNSIPFTTLDSGVKYREVRAGKDGSRAVRRGSNIGAELTIRCKSLGNAVYFSTKEDTDFNELAWEVGAGDLPFALEEGIMGMKLNAARRIEVPSRLVFAARNAGQLPEPKTDVGKQRLDEALKSDDATLVFDVFVTGINQGDNRI</sequence>
<dbReference type="EMBL" id="BLLK01000047">
    <property type="protein sequence ID" value="GFH55036.1"/>
    <property type="molecule type" value="Genomic_DNA"/>
</dbReference>
<gene>
    <name evidence="3" type="ORF">CTEN210_11512</name>
</gene>